<reference evidence="3" key="2">
    <citation type="submission" date="2015-01" db="EMBL/GenBank/DDBJ databases">
        <title>Evolutionary Origins and Diversification of the Mycorrhizal Mutualists.</title>
        <authorList>
            <consortium name="DOE Joint Genome Institute"/>
            <consortium name="Mycorrhizal Genomics Consortium"/>
            <person name="Kohler A."/>
            <person name="Kuo A."/>
            <person name="Nagy L.G."/>
            <person name="Floudas D."/>
            <person name="Copeland A."/>
            <person name="Barry K.W."/>
            <person name="Cichocki N."/>
            <person name="Veneault-Fourrey C."/>
            <person name="LaButti K."/>
            <person name="Lindquist E.A."/>
            <person name="Lipzen A."/>
            <person name="Lundell T."/>
            <person name="Morin E."/>
            <person name="Murat C."/>
            <person name="Riley R."/>
            <person name="Ohm R."/>
            <person name="Sun H."/>
            <person name="Tunlid A."/>
            <person name="Henrissat B."/>
            <person name="Grigoriev I.V."/>
            <person name="Hibbett D.S."/>
            <person name="Martin F."/>
        </authorList>
    </citation>
    <scope>NUCLEOTIDE SEQUENCE [LARGE SCALE GENOMIC DNA]</scope>
    <source>
        <strain evidence="3">MUT 4182</strain>
    </source>
</reference>
<comment type="similarity">
    <text evidence="1">Belongs to the eukaryotic-type primase small subunit family.</text>
</comment>
<evidence type="ECO:0000313" key="2">
    <source>
        <dbReference type="EMBL" id="KIO30971.1"/>
    </source>
</evidence>
<dbReference type="AlphaFoldDB" id="A0A0C3QQW1"/>
<dbReference type="InterPro" id="IPR002755">
    <property type="entry name" value="DNA_primase_S"/>
</dbReference>
<dbReference type="Pfam" id="PF01896">
    <property type="entry name" value="DNA_primase_S"/>
    <property type="match status" value="1"/>
</dbReference>
<reference evidence="2 3" key="1">
    <citation type="submission" date="2014-04" db="EMBL/GenBank/DDBJ databases">
        <authorList>
            <consortium name="DOE Joint Genome Institute"/>
            <person name="Kuo A."/>
            <person name="Girlanda M."/>
            <person name="Perotto S."/>
            <person name="Kohler A."/>
            <person name="Nagy L.G."/>
            <person name="Floudas D."/>
            <person name="Copeland A."/>
            <person name="Barry K.W."/>
            <person name="Cichocki N."/>
            <person name="Veneault-Fourrey C."/>
            <person name="LaButti K."/>
            <person name="Lindquist E.A."/>
            <person name="Lipzen A."/>
            <person name="Lundell T."/>
            <person name="Morin E."/>
            <person name="Murat C."/>
            <person name="Sun H."/>
            <person name="Tunlid A."/>
            <person name="Henrissat B."/>
            <person name="Grigoriev I.V."/>
            <person name="Hibbett D.S."/>
            <person name="Martin F."/>
            <person name="Nordberg H.P."/>
            <person name="Cantor M.N."/>
            <person name="Hua S.X."/>
        </authorList>
    </citation>
    <scope>NUCLEOTIDE SEQUENCE [LARGE SCALE GENOMIC DNA]</scope>
    <source>
        <strain evidence="2 3">MUT 4182</strain>
    </source>
</reference>
<dbReference type="Gene3D" id="3.90.920.10">
    <property type="entry name" value="DNA primase, PRIM domain"/>
    <property type="match status" value="1"/>
</dbReference>
<proteinExistence type="inferred from homology"/>
<evidence type="ECO:0000313" key="3">
    <source>
        <dbReference type="Proteomes" id="UP000054248"/>
    </source>
</evidence>
<evidence type="ECO:0000256" key="1">
    <source>
        <dbReference type="ARBA" id="ARBA00009762"/>
    </source>
</evidence>
<dbReference type="STRING" id="1051891.A0A0C3QQW1"/>
<name>A0A0C3QQW1_9AGAM</name>
<accession>A0A0C3QQW1</accession>
<dbReference type="EMBL" id="KN822967">
    <property type="protein sequence ID" value="KIO30971.1"/>
    <property type="molecule type" value="Genomic_DNA"/>
</dbReference>
<dbReference type="SUPFAM" id="SSF56747">
    <property type="entry name" value="Prim-pol domain"/>
    <property type="match status" value="1"/>
</dbReference>
<dbReference type="GO" id="GO:0003899">
    <property type="term" value="F:DNA-directed RNA polymerase activity"/>
    <property type="evidence" value="ECO:0007669"/>
    <property type="project" value="InterPro"/>
</dbReference>
<gene>
    <name evidence="2" type="ORF">M407DRAFT_14236</name>
</gene>
<dbReference type="GO" id="GO:0006269">
    <property type="term" value="P:DNA replication, synthesis of primer"/>
    <property type="evidence" value="ECO:0007669"/>
    <property type="project" value="InterPro"/>
</dbReference>
<dbReference type="HOGENOM" id="CLU_028288_0_0_1"/>
<dbReference type="OrthoDB" id="19606at2759"/>
<organism evidence="2 3">
    <name type="scientific">Tulasnella calospora MUT 4182</name>
    <dbReference type="NCBI Taxonomy" id="1051891"/>
    <lineage>
        <taxon>Eukaryota</taxon>
        <taxon>Fungi</taxon>
        <taxon>Dikarya</taxon>
        <taxon>Basidiomycota</taxon>
        <taxon>Agaricomycotina</taxon>
        <taxon>Agaricomycetes</taxon>
        <taxon>Cantharellales</taxon>
        <taxon>Tulasnellaceae</taxon>
        <taxon>Tulasnella</taxon>
    </lineage>
</organism>
<keyword evidence="3" id="KW-1185">Reference proteome</keyword>
<protein>
    <submittedName>
        <fullName evidence="2">Uncharacterized protein</fullName>
    </submittedName>
</protein>
<dbReference type="PANTHER" id="PTHR10536">
    <property type="entry name" value="DNA PRIMASE SMALL SUBUNIT"/>
    <property type="match status" value="1"/>
</dbReference>
<dbReference type="Proteomes" id="UP000054248">
    <property type="component" value="Unassembled WGS sequence"/>
</dbReference>
<sequence length="242" mass="27938">MLRELVFDIDMTDYDEIRTCCSGKEICGRCWAYISAAVEVLDPALREEFGFKHLLWVYSGRRGIHCWVSDQAALALTDDERRTLLSYLEVIKGGKEMAKKVNVRSTQLGKLSSLHPSLRESYDRLSGRFVEIVLEDQKCFDKKEGGWEDLLKLIPRQETVNALREKWEADPDRPSKGKWGDFMKLRNADKSGILEAAAEDIILQYTYPRLDAEVSKHRNHLLKAPFCIHPATENPRVKRWPL</sequence>